<dbReference type="AlphaFoldDB" id="W4KLG6"/>
<feature type="domain" description="CxC6 like cysteine cluster associated with KDZ" evidence="2">
    <location>
        <begin position="242"/>
        <end position="303"/>
    </location>
</feature>
<organism evidence="3 4">
    <name type="scientific">Heterobasidion irregulare (strain TC 32-1)</name>
    <dbReference type="NCBI Taxonomy" id="747525"/>
    <lineage>
        <taxon>Eukaryota</taxon>
        <taxon>Fungi</taxon>
        <taxon>Dikarya</taxon>
        <taxon>Basidiomycota</taxon>
        <taxon>Agaricomycotina</taxon>
        <taxon>Agaricomycetes</taxon>
        <taxon>Russulales</taxon>
        <taxon>Bondarzewiaceae</taxon>
        <taxon>Heterobasidion</taxon>
        <taxon>Heterobasidion annosum species complex</taxon>
    </lineage>
</organism>
<dbReference type="RefSeq" id="XP_009540555.1">
    <property type="nucleotide sequence ID" value="XM_009542260.1"/>
</dbReference>
<dbReference type="InParanoid" id="W4KLG6"/>
<reference evidence="3 4" key="1">
    <citation type="journal article" date="2012" name="New Phytol.">
        <title>Insight into trade-off between wood decay and parasitism from the genome of a fungal forest pathogen.</title>
        <authorList>
            <person name="Olson A."/>
            <person name="Aerts A."/>
            <person name="Asiegbu F."/>
            <person name="Belbahri L."/>
            <person name="Bouzid O."/>
            <person name="Broberg A."/>
            <person name="Canback B."/>
            <person name="Coutinho P.M."/>
            <person name="Cullen D."/>
            <person name="Dalman K."/>
            <person name="Deflorio G."/>
            <person name="van Diepen L.T."/>
            <person name="Dunand C."/>
            <person name="Duplessis S."/>
            <person name="Durling M."/>
            <person name="Gonthier P."/>
            <person name="Grimwood J."/>
            <person name="Fossdal C.G."/>
            <person name="Hansson D."/>
            <person name="Henrissat B."/>
            <person name="Hietala A."/>
            <person name="Himmelstrand K."/>
            <person name="Hoffmeister D."/>
            <person name="Hogberg N."/>
            <person name="James T.Y."/>
            <person name="Karlsson M."/>
            <person name="Kohler A."/>
            <person name="Kues U."/>
            <person name="Lee Y.H."/>
            <person name="Lin Y.C."/>
            <person name="Lind M."/>
            <person name="Lindquist E."/>
            <person name="Lombard V."/>
            <person name="Lucas S."/>
            <person name="Lunden K."/>
            <person name="Morin E."/>
            <person name="Murat C."/>
            <person name="Park J."/>
            <person name="Raffaello T."/>
            <person name="Rouze P."/>
            <person name="Salamov A."/>
            <person name="Schmutz J."/>
            <person name="Solheim H."/>
            <person name="Stahlberg J."/>
            <person name="Velez H."/>
            <person name="de Vries R.P."/>
            <person name="Wiebenga A."/>
            <person name="Woodward S."/>
            <person name="Yakovlev I."/>
            <person name="Garbelotto M."/>
            <person name="Martin F."/>
            <person name="Grigoriev I.V."/>
            <person name="Stenlid J."/>
        </authorList>
    </citation>
    <scope>NUCLEOTIDE SEQUENCE [LARGE SCALE GENOMIC DNA]</scope>
    <source>
        <strain evidence="3 4">TC 32-1</strain>
    </source>
</reference>
<evidence type="ECO:0000259" key="1">
    <source>
        <dbReference type="Pfam" id="PF18718"/>
    </source>
</evidence>
<dbReference type="InterPro" id="IPR040898">
    <property type="entry name" value="CxC6"/>
</dbReference>
<evidence type="ECO:0000313" key="3">
    <source>
        <dbReference type="EMBL" id="ETW86544.1"/>
    </source>
</evidence>
<sequence length="500" mass="56643">MKDSWDAGDLVDLFLKHGVEHEIGFCDLYPPTQKCLDPHCLGGQKGPQHQELLDLCGYCAVLFTRNFGPLPVWLYSAKCPHKLSYTYTILTPLTLTVLIGCGARYYPNYYIYNGTHTYYLRIPYAIHVTMHLYVESSLCERFANSMVFSHCCACDGSACKNTTQNTPLNTGSLQYRITELLAVYLICDFHERLDILILSNTPHPDCLHEALEARNITMVGPGQKLWNHACEQCCTTEERDNSVFGHPCCAHHDCQQPLPTQQAKYCAEHSWEGNICCITSCDRTIEAGFQTCNLPDHRSMEKHGIEEHSAMFQLQKRLERRKVALINNSMPFSEQDTDPLTAMAHDDTVEMEASAVCAEKSEMGNVKLRARFGCSRTHSEQLCVATCGVVLGRATFYGSEAVNGVCQHITRLQDQHFRTCALPVDVFHIKSKHKESDNFCGQHCNLVLFQELMVDGKWRFNSSAAKMTNTWFGGFHSIVQEMRRDRVACYQIPCLYLLGK</sequence>
<accession>W4KLG6</accession>
<dbReference type="GeneID" id="20666741"/>
<gene>
    <name evidence="3" type="ORF">HETIRDRAFT_121213</name>
</gene>
<dbReference type="STRING" id="747525.W4KLG6"/>
<evidence type="ECO:0000313" key="4">
    <source>
        <dbReference type="Proteomes" id="UP000030671"/>
    </source>
</evidence>
<name>W4KLG6_HETIT</name>
<dbReference type="InterPro" id="IPR041539">
    <property type="entry name" value="CxC5"/>
</dbReference>
<evidence type="ECO:0000259" key="2">
    <source>
        <dbReference type="Pfam" id="PF18721"/>
    </source>
</evidence>
<keyword evidence="4" id="KW-1185">Reference proteome</keyword>
<dbReference type="Proteomes" id="UP000030671">
    <property type="component" value="Unassembled WGS sequence"/>
</dbReference>
<dbReference type="Pfam" id="PF18721">
    <property type="entry name" value="CxC6"/>
    <property type="match status" value="1"/>
</dbReference>
<dbReference type="OrthoDB" id="2501483at2759"/>
<dbReference type="EMBL" id="KI925454">
    <property type="protein sequence ID" value="ETW86544.1"/>
    <property type="molecule type" value="Genomic_DNA"/>
</dbReference>
<evidence type="ECO:0008006" key="5">
    <source>
        <dbReference type="Google" id="ProtNLM"/>
    </source>
</evidence>
<dbReference type="Pfam" id="PF18718">
    <property type="entry name" value="CxC5"/>
    <property type="match status" value="1"/>
</dbReference>
<proteinExistence type="predicted"/>
<dbReference type="HOGENOM" id="CLU_004966_4_0_1"/>
<protein>
    <recommendedName>
        <fullName evidence="5">CxC6 like cysteine cluster associated with KDZ domain-containing protein</fullName>
    </recommendedName>
</protein>
<dbReference type="eggNOG" id="ENOG502S1HF">
    <property type="taxonomic scope" value="Eukaryota"/>
</dbReference>
<dbReference type="KEGG" id="hir:HETIRDRAFT_121213"/>
<feature type="domain" description="CxC5 like cysteine cluster associated with KDZ" evidence="1">
    <location>
        <begin position="24"/>
        <end position="156"/>
    </location>
</feature>